<evidence type="ECO:0000256" key="5">
    <source>
        <dbReference type="ARBA" id="ARBA00022786"/>
    </source>
</evidence>
<dbReference type="InterPro" id="IPR011705">
    <property type="entry name" value="BACK"/>
</dbReference>
<keyword evidence="6" id="KW-0009">Actin-binding</keyword>
<evidence type="ECO:0000256" key="7">
    <source>
        <dbReference type="ARBA" id="ARBA00043912"/>
    </source>
</evidence>
<evidence type="ECO:0000313" key="10">
    <source>
        <dbReference type="Proteomes" id="UP000288716"/>
    </source>
</evidence>
<evidence type="ECO:0000256" key="1">
    <source>
        <dbReference type="ARBA" id="ARBA00004906"/>
    </source>
</evidence>
<dbReference type="PROSITE" id="PS50097">
    <property type="entry name" value="BTB"/>
    <property type="match status" value="1"/>
</dbReference>
<sequence length="600" mass="68920">MVFIEIGIRGDGRAPREAMTNNAEYWTKASSNFETYRKRGKFCDVQIKVENEVFNGHKVILSAASPYFEAMLTNGLREERSSFIEIHDMSSAVFSSVLDFIYSGDIDIREENVQEMLSAANLLQVQDVVNSCCSFLAKQLDPSNCVGIFLFAELHMCTNLKLEAKRYIERNFTDVVHQEEFIDLPKEMLKNFLRSEGLSIYNELEVFEATIRWIRKDVKARGVHLQELMENVRLPVISPKQIDLSIEQCPDAELKSCLNQLIHDLKEKNQSDNQMLFDSGKRGDLSCDAYFNIKSQPRMCCRKNVYVIGGVGKSRGRRWGDARTLATVDKFDDFKRQWISTLPPMRYARCCHSVTVYRGLIYVAGGERDSFIYDSVEVFDPQDEEWKAASCLLHPRTCFGMVTCDDFLYIFGGNIGVRIDRSIHRYDPYSDKWEEFDFMKLPLYAMGVTSHNGIIYVIGGLDDYNHVQNSVYSFDPETRHWKQLRPMFEGRAFFGLTILHDFIYVIGGTQDCRARNAMNTVERYSITENTWTRVSNMKHHRISPCVVTINNGILVAGGRGNSDNINHRSDSVEVYNPEENVWRDSIHMSSSRHDAAAVVL</sequence>
<dbReference type="Gene3D" id="3.30.710.10">
    <property type="entry name" value="Potassium Channel Kv1.1, Chain A"/>
    <property type="match status" value="1"/>
</dbReference>
<dbReference type="STRING" id="299467.A0A443SID5"/>
<dbReference type="AlphaFoldDB" id="A0A443SID5"/>
<dbReference type="UniPathway" id="UPA00143"/>
<dbReference type="PANTHER" id="PTHR24412:SF35">
    <property type="entry name" value="ACTIN-BINDING PROTEIN IPP"/>
    <property type="match status" value="1"/>
</dbReference>
<dbReference type="InterPro" id="IPR000210">
    <property type="entry name" value="BTB/POZ_dom"/>
</dbReference>
<dbReference type="VEuPathDB" id="VectorBase:LDEU004763"/>
<feature type="domain" description="BTB" evidence="8">
    <location>
        <begin position="43"/>
        <end position="110"/>
    </location>
</feature>
<organism evidence="9 10">
    <name type="scientific">Leptotrombidium deliense</name>
    <dbReference type="NCBI Taxonomy" id="299467"/>
    <lineage>
        <taxon>Eukaryota</taxon>
        <taxon>Metazoa</taxon>
        <taxon>Ecdysozoa</taxon>
        <taxon>Arthropoda</taxon>
        <taxon>Chelicerata</taxon>
        <taxon>Arachnida</taxon>
        <taxon>Acari</taxon>
        <taxon>Acariformes</taxon>
        <taxon>Trombidiformes</taxon>
        <taxon>Prostigmata</taxon>
        <taxon>Anystina</taxon>
        <taxon>Parasitengona</taxon>
        <taxon>Trombiculoidea</taxon>
        <taxon>Trombiculidae</taxon>
        <taxon>Leptotrombidium</taxon>
    </lineage>
</organism>
<evidence type="ECO:0000313" key="9">
    <source>
        <dbReference type="EMBL" id="RWS27279.1"/>
    </source>
</evidence>
<keyword evidence="4" id="KW-0677">Repeat</keyword>
<dbReference type="OrthoDB" id="6486384at2759"/>
<accession>A0A443SID5</accession>
<dbReference type="Proteomes" id="UP000288716">
    <property type="component" value="Unassembled WGS sequence"/>
</dbReference>
<dbReference type="SMART" id="SM00875">
    <property type="entry name" value="BACK"/>
    <property type="match status" value="1"/>
</dbReference>
<dbReference type="PIRSF" id="PIRSF037037">
    <property type="entry name" value="Kelch-like_protein_gigaxonin"/>
    <property type="match status" value="1"/>
</dbReference>
<keyword evidence="3" id="KW-0880">Kelch repeat</keyword>
<dbReference type="Pfam" id="PF07707">
    <property type="entry name" value="BACK"/>
    <property type="match status" value="1"/>
</dbReference>
<name>A0A443SID5_9ACAR</name>
<protein>
    <recommendedName>
        <fullName evidence="2">Kelch-like protein diablo</fullName>
    </recommendedName>
</protein>
<evidence type="ECO:0000256" key="3">
    <source>
        <dbReference type="ARBA" id="ARBA00022441"/>
    </source>
</evidence>
<keyword evidence="10" id="KW-1185">Reference proteome</keyword>
<dbReference type="InterPro" id="IPR006652">
    <property type="entry name" value="Kelch_1"/>
</dbReference>
<dbReference type="Pfam" id="PF24981">
    <property type="entry name" value="Beta-prop_ATRN-LZTR1"/>
    <property type="match status" value="1"/>
</dbReference>
<dbReference type="Gene3D" id="2.120.10.80">
    <property type="entry name" value="Kelch-type beta propeller"/>
    <property type="match status" value="2"/>
</dbReference>
<gene>
    <name evidence="9" type="ORF">B4U80_00745</name>
</gene>
<dbReference type="PANTHER" id="PTHR24412">
    <property type="entry name" value="KELCH PROTEIN"/>
    <property type="match status" value="1"/>
</dbReference>
<evidence type="ECO:0000256" key="4">
    <source>
        <dbReference type="ARBA" id="ARBA00022737"/>
    </source>
</evidence>
<dbReference type="InterPro" id="IPR011333">
    <property type="entry name" value="SKP1/BTB/POZ_sf"/>
</dbReference>
<dbReference type="InterPro" id="IPR017096">
    <property type="entry name" value="BTB-kelch_protein"/>
</dbReference>
<comment type="function">
    <text evidence="7">Probable substrate-specific adapter of an E3 ubiquitin-protein ligase complex which mediates the ubiquitination and subsequent proteasomal degradation of target proteins. May have a role in synapse differentiation and growth.</text>
</comment>
<comment type="pathway">
    <text evidence="1">Protein modification; protein ubiquitination.</text>
</comment>
<evidence type="ECO:0000256" key="6">
    <source>
        <dbReference type="ARBA" id="ARBA00023203"/>
    </source>
</evidence>
<keyword evidence="5" id="KW-0833">Ubl conjugation pathway</keyword>
<dbReference type="Pfam" id="PF00651">
    <property type="entry name" value="BTB"/>
    <property type="match status" value="1"/>
</dbReference>
<dbReference type="SMART" id="SM00225">
    <property type="entry name" value="BTB"/>
    <property type="match status" value="1"/>
</dbReference>
<dbReference type="InterPro" id="IPR056737">
    <property type="entry name" value="Beta-prop_ATRN-MKLN-like"/>
</dbReference>
<dbReference type="SUPFAM" id="SSF50965">
    <property type="entry name" value="Galactose oxidase, central domain"/>
    <property type="match status" value="1"/>
</dbReference>
<dbReference type="SUPFAM" id="SSF54695">
    <property type="entry name" value="POZ domain"/>
    <property type="match status" value="1"/>
</dbReference>
<reference evidence="9 10" key="1">
    <citation type="journal article" date="2018" name="Gigascience">
        <title>Genomes of trombidid mites reveal novel predicted allergens and laterally-transferred genes associated with secondary metabolism.</title>
        <authorList>
            <person name="Dong X."/>
            <person name="Chaisiri K."/>
            <person name="Xia D."/>
            <person name="Armstrong S.D."/>
            <person name="Fang Y."/>
            <person name="Donnelly M.J."/>
            <person name="Kadowaki T."/>
            <person name="McGarry J.W."/>
            <person name="Darby A.C."/>
            <person name="Makepeace B.L."/>
        </authorList>
    </citation>
    <scope>NUCLEOTIDE SEQUENCE [LARGE SCALE GENOMIC DNA]</scope>
    <source>
        <strain evidence="9">UoL-UT</strain>
    </source>
</reference>
<dbReference type="FunFam" id="1.25.40.420:FF:000001">
    <property type="entry name" value="Kelch-like family member 12"/>
    <property type="match status" value="1"/>
</dbReference>
<evidence type="ECO:0000259" key="8">
    <source>
        <dbReference type="PROSITE" id="PS50097"/>
    </source>
</evidence>
<comment type="caution">
    <text evidence="9">The sequence shown here is derived from an EMBL/GenBank/DDBJ whole genome shotgun (WGS) entry which is preliminary data.</text>
</comment>
<proteinExistence type="predicted"/>
<dbReference type="InterPro" id="IPR011043">
    <property type="entry name" value="Gal_Oxase/kelch_b-propeller"/>
</dbReference>
<dbReference type="GO" id="GO:0016567">
    <property type="term" value="P:protein ubiquitination"/>
    <property type="evidence" value="ECO:0007669"/>
    <property type="project" value="UniProtKB-UniPathway"/>
</dbReference>
<dbReference type="GO" id="GO:0003779">
    <property type="term" value="F:actin binding"/>
    <property type="evidence" value="ECO:0007669"/>
    <property type="project" value="UniProtKB-KW"/>
</dbReference>
<dbReference type="InterPro" id="IPR015915">
    <property type="entry name" value="Kelch-typ_b-propeller"/>
</dbReference>
<dbReference type="EMBL" id="NCKV01002133">
    <property type="protein sequence ID" value="RWS27279.1"/>
    <property type="molecule type" value="Genomic_DNA"/>
</dbReference>
<evidence type="ECO:0000256" key="2">
    <source>
        <dbReference type="ARBA" id="ARBA00013699"/>
    </source>
</evidence>
<dbReference type="SMART" id="SM00612">
    <property type="entry name" value="Kelch"/>
    <property type="match status" value="6"/>
</dbReference>
<dbReference type="Gene3D" id="1.25.40.420">
    <property type="match status" value="1"/>
</dbReference>